<dbReference type="OrthoDB" id="6385838at2"/>
<gene>
    <name evidence="1" type="ORF">DS2_13994</name>
</gene>
<dbReference type="AlphaFoldDB" id="W7QAV6"/>
<reference evidence="1 2" key="1">
    <citation type="journal article" date="2014" name="Genome Announc.">
        <title>Draft Genome Sequence of the Agar-Degrading Bacterium Catenovulum sp. Strain DS-2, Isolated from Intestines of Haliotis diversicolor.</title>
        <authorList>
            <person name="Shan D."/>
            <person name="Li X."/>
            <person name="Gu Z."/>
            <person name="Wei G."/>
            <person name="Gao Z."/>
            <person name="Shao Z."/>
        </authorList>
    </citation>
    <scope>NUCLEOTIDE SEQUENCE [LARGE SCALE GENOMIC DNA]</scope>
    <source>
        <strain evidence="1 2">DS-2</strain>
    </source>
</reference>
<dbReference type="STRING" id="1328313.DS2_13994"/>
<dbReference type="Proteomes" id="UP000019276">
    <property type="component" value="Unassembled WGS sequence"/>
</dbReference>
<dbReference type="InterPro" id="IPR025293">
    <property type="entry name" value="YfiR/HmsC-like"/>
</dbReference>
<protein>
    <submittedName>
        <fullName evidence="1">Uncharacterized protein</fullName>
    </submittedName>
</protein>
<evidence type="ECO:0000313" key="1">
    <source>
        <dbReference type="EMBL" id="EWH09091.1"/>
    </source>
</evidence>
<comment type="caution">
    <text evidence="1">The sequence shown here is derived from an EMBL/GenBank/DDBJ whole genome shotgun (WGS) entry which is preliminary data.</text>
</comment>
<accession>W7QAV6</accession>
<name>W7QAV6_9ALTE</name>
<evidence type="ECO:0000313" key="2">
    <source>
        <dbReference type="Proteomes" id="UP000019276"/>
    </source>
</evidence>
<proteinExistence type="predicted"/>
<dbReference type="Pfam" id="PF13689">
    <property type="entry name" value="DUF4154"/>
    <property type="match status" value="1"/>
</dbReference>
<sequence>MLYAEEQAHNKARLIIWALSNTHWQTISATNQLNMCSFVSGHYSAAQYVEQYKFVMSPPYFVKFHTFDNQQDLVNFDIEHSCQIYYFDQTTSALNIEQIVSHAKQRGLLTIGNGEKFLTKQGDISLISKGQTLQLKVNDSENSQQFKIKALYSMPIKF</sequence>
<dbReference type="EMBL" id="ARZY01000029">
    <property type="protein sequence ID" value="EWH09091.1"/>
    <property type="molecule type" value="Genomic_DNA"/>
</dbReference>
<keyword evidence="2" id="KW-1185">Reference proteome</keyword>
<organism evidence="1 2">
    <name type="scientific">Catenovulum agarivorans DS-2</name>
    <dbReference type="NCBI Taxonomy" id="1328313"/>
    <lineage>
        <taxon>Bacteria</taxon>
        <taxon>Pseudomonadati</taxon>
        <taxon>Pseudomonadota</taxon>
        <taxon>Gammaproteobacteria</taxon>
        <taxon>Alteromonadales</taxon>
        <taxon>Alteromonadaceae</taxon>
        <taxon>Catenovulum</taxon>
    </lineage>
</organism>
<dbReference type="RefSeq" id="WP_035015454.1">
    <property type="nucleotide sequence ID" value="NZ_ARZY01000029.1"/>
</dbReference>